<evidence type="ECO:0000256" key="3">
    <source>
        <dbReference type="ARBA" id="ARBA00022490"/>
    </source>
</evidence>
<reference evidence="10 11" key="1">
    <citation type="submission" date="2019-03" db="EMBL/GenBank/DDBJ databases">
        <title>Genomic Encyclopedia of Type Strains, Phase IV (KMG-IV): sequencing the most valuable type-strain genomes for metagenomic binning, comparative biology and taxonomic classification.</title>
        <authorList>
            <person name="Goeker M."/>
        </authorList>
    </citation>
    <scope>NUCLEOTIDE SEQUENCE [LARGE SCALE GENOMIC DNA]</scope>
    <source>
        <strain evidence="10 11">DSM 24455</strain>
    </source>
</reference>
<dbReference type="GO" id="GO:0005737">
    <property type="term" value="C:cytoplasm"/>
    <property type="evidence" value="ECO:0007669"/>
    <property type="project" value="UniProtKB-SubCell"/>
</dbReference>
<dbReference type="PROSITE" id="PS51095">
    <property type="entry name" value="PTS_EIIA_TYPE_3"/>
    <property type="match status" value="1"/>
</dbReference>
<keyword evidence="4" id="KW-0762">Sugar transport</keyword>
<dbReference type="RefSeq" id="WP_133628631.1">
    <property type="nucleotide sequence ID" value="NZ_SOAZ01000017.1"/>
</dbReference>
<evidence type="ECO:0000313" key="10">
    <source>
        <dbReference type="EMBL" id="TDT51900.1"/>
    </source>
</evidence>
<dbReference type="GO" id="GO:0016740">
    <property type="term" value="F:transferase activity"/>
    <property type="evidence" value="ECO:0007669"/>
    <property type="project" value="UniProtKB-KW"/>
</dbReference>
<comment type="cofactor">
    <cofactor evidence="8">
        <name>Mg(2+)</name>
        <dbReference type="ChEBI" id="CHEBI:18420"/>
    </cofactor>
    <text evidence="8">Binds 1 Mg(2+) ion per trimer.</text>
</comment>
<comment type="caution">
    <text evidence="10">The sequence shown here is derived from an EMBL/GenBank/DDBJ whole genome shotgun (WGS) entry which is preliminary data.</text>
</comment>
<dbReference type="Pfam" id="PF02255">
    <property type="entry name" value="PTS_IIA"/>
    <property type="match status" value="1"/>
</dbReference>
<evidence type="ECO:0000256" key="9">
    <source>
        <dbReference type="PROSITE-ProRule" id="PRU00418"/>
    </source>
</evidence>
<dbReference type="Gene3D" id="1.20.58.80">
    <property type="entry name" value="Phosphotransferase system, lactose/cellobiose-type IIA subunit"/>
    <property type="match status" value="1"/>
</dbReference>
<dbReference type="PANTHER" id="PTHR34382:SF7">
    <property type="entry name" value="PTS SYSTEM N,N'-DIACETYLCHITOBIOSE-SPECIFIC EIIA COMPONENT"/>
    <property type="match status" value="1"/>
</dbReference>
<dbReference type="OrthoDB" id="389577at2"/>
<evidence type="ECO:0000256" key="2">
    <source>
        <dbReference type="ARBA" id="ARBA00022448"/>
    </source>
</evidence>
<gene>
    <name evidence="10" type="ORF">EDD71_11736</name>
</gene>
<dbReference type="CDD" id="cd00215">
    <property type="entry name" value="PTS_IIA_lac"/>
    <property type="match status" value="1"/>
</dbReference>
<dbReference type="GO" id="GO:0009401">
    <property type="term" value="P:phosphoenolpyruvate-dependent sugar phosphotransferase system"/>
    <property type="evidence" value="ECO:0007669"/>
    <property type="project" value="UniProtKB-KW"/>
</dbReference>
<dbReference type="Proteomes" id="UP000295325">
    <property type="component" value="Unassembled WGS sequence"/>
</dbReference>
<evidence type="ECO:0000313" key="11">
    <source>
        <dbReference type="Proteomes" id="UP000295325"/>
    </source>
</evidence>
<dbReference type="AlphaFoldDB" id="A0A4V3ES23"/>
<comment type="subcellular location">
    <subcellularLocation>
        <location evidence="1">Cytoplasm</location>
    </subcellularLocation>
</comment>
<protein>
    <submittedName>
        <fullName evidence="10">PTS system lichenan oligosaccharide-specific IIA component (Lac family)</fullName>
    </submittedName>
</protein>
<evidence type="ECO:0000256" key="7">
    <source>
        <dbReference type="PIRSR" id="PIRSR000699-1"/>
    </source>
</evidence>
<proteinExistence type="predicted"/>
<keyword evidence="3" id="KW-0963">Cytoplasm</keyword>
<feature type="active site" description="Tele-phosphohistidine intermediate" evidence="7">
    <location>
        <position position="75"/>
    </location>
</feature>
<dbReference type="EMBL" id="SOAZ01000017">
    <property type="protein sequence ID" value="TDT51900.1"/>
    <property type="molecule type" value="Genomic_DNA"/>
</dbReference>
<keyword evidence="8" id="KW-0460">Magnesium</keyword>
<sequence>MEYQEIVMTIILSGGNARSFAMEAISLAKKGDIKGAREALAKAEEELGAAHRIQTELIQNEAAGNRTEVGLLMVHAQDHLMNAITVKDLANEIIDVYEKLYA</sequence>
<dbReference type="SUPFAM" id="SSF46973">
    <property type="entry name" value="Enzyme IIa from lactose specific PTS, IIa-lac"/>
    <property type="match status" value="1"/>
</dbReference>
<keyword evidence="8" id="KW-0479">Metal-binding</keyword>
<evidence type="ECO:0000256" key="4">
    <source>
        <dbReference type="ARBA" id="ARBA00022597"/>
    </source>
</evidence>
<keyword evidence="5" id="KW-0808">Transferase</keyword>
<feature type="modified residue" description="Phosphohistidine; by HPr" evidence="9">
    <location>
        <position position="75"/>
    </location>
</feature>
<organism evidence="10 11">
    <name type="scientific">Fonticella tunisiensis</name>
    <dbReference type="NCBI Taxonomy" id="1096341"/>
    <lineage>
        <taxon>Bacteria</taxon>
        <taxon>Bacillati</taxon>
        <taxon>Bacillota</taxon>
        <taxon>Clostridia</taxon>
        <taxon>Eubacteriales</taxon>
        <taxon>Clostridiaceae</taxon>
        <taxon>Fonticella</taxon>
    </lineage>
</organism>
<evidence type="ECO:0000256" key="8">
    <source>
        <dbReference type="PIRSR" id="PIRSR000699-2"/>
    </source>
</evidence>
<feature type="binding site" evidence="8">
    <location>
        <position position="78"/>
    </location>
    <ligand>
        <name>Mg(2+)</name>
        <dbReference type="ChEBI" id="CHEBI:18420"/>
        <note>ligand shared between all trimeric partners</note>
    </ligand>
</feature>
<dbReference type="PIRSF" id="PIRSF000699">
    <property type="entry name" value="PTS_IILac_III"/>
    <property type="match status" value="1"/>
</dbReference>
<dbReference type="FunFam" id="1.20.58.80:FF:000001">
    <property type="entry name" value="PTS system, lactose-specific IIa component"/>
    <property type="match status" value="1"/>
</dbReference>
<evidence type="ECO:0000256" key="1">
    <source>
        <dbReference type="ARBA" id="ARBA00004496"/>
    </source>
</evidence>
<dbReference type="GO" id="GO:0046872">
    <property type="term" value="F:metal ion binding"/>
    <property type="evidence" value="ECO:0007669"/>
    <property type="project" value="UniProtKB-KW"/>
</dbReference>
<dbReference type="InterPro" id="IPR036542">
    <property type="entry name" value="PTS_IIA_lac/cel_sf"/>
</dbReference>
<keyword evidence="2" id="KW-0813">Transport</keyword>
<accession>A0A4V3ES23</accession>
<keyword evidence="6" id="KW-0598">Phosphotransferase system</keyword>
<keyword evidence="11" id="KW-1185">Reference proteome</keyword>
<evidence type="ECO:0000256" key="5">
    <source>
        <dbReference type="ARBA" id="ARBA00022679"/>
    </source>
</evidence>
<name>A0A4V3ES23_9CLOT</name>
<evidence type="ECO:0000256" key="6">
    <source>
        <dbReference type="ARBA" id="ARBA00022683"/>
    </source>
</evidence>
<dbReference type="PANTHER" id="PTHR34382">
    <property type="entry name" value="PTS SYSTEM N,N'-DIACETYLCHITOBIOSE-SPECIFIC EIIA COMPONENT"/>
    <property type="match status" value="1"/>
</dbReference>
<dbReference type="InterPro" id="IPR003188">
    <property type="entry name" value="PTS_IIA_lac/cel"/>
</dbReference>